<proteinExistence type="predicted"/>
<name>A0A857D1T3_MICAE</name>
<dbReference type="Proteomes" id="UP000438345">
    <property type="component" value="Chromosome"/>
</dbReference>
<dbReference type="RefSeq" id="WP_158199580.1">
    <property type="nucleotide sequence ID" value="NZ_CP046973.1"/>
</dbReference>
<gene>
    <name evidence="1" type="ORF">GQR42_08195</name>
</gene>
<dbReference type="AlphaFoldDB" id="A0A857D1T3"/>
<evidence type="ECO:0000313" key="2">
    <source>
        <dbReference type="Proteomes" id="UP000438345"/>
    </source>
</evidence>
<dbReference type="PROSITE" id="PS00018">
    <property type="entry name" value="EF_HAND_1"/>
    <property type="match status" value="1"/>
</dbReference>
<dbReference type="InterPro" id="IPR018247">
    <property type="entry name" value="EF_Hand_1_Ca_BS"/>
</dbReference>
<reference evidence="1 2" key="1">
    <citation type="submission" date="2019-12" db="EMBL/GenBank/DDBJ databases">
        <title>Complete genome sequence of Microcystis aeruginosa strain FD4.</title>
        <authorList>
            <person name="Urakawa H."/>
        </authorList>
    </citation>
    <scope>NUCLEOTIDE SEQUENCE [LARGE SCALE GENOMIC DNA]</scope>
    <source>
        <strain evidence="1 2">FD4</strain>
    </source>
</reference>
<sequence length="163" mass="18147">MMVAHPACANTTYSFTLHSKSGKTLVSGRFTGRDANRDGWIDLKELTSFSETRPLIFSGTCLSGRLGTGWRSSFDLNKLPVIVHSLKDLKHFRFAQRQRQGNTFFEYETTTEKPVVVQGLHFWMSTELKEGGKKGAIFSGVGNGSEGIELCEVEIEQLIVSPK</sequence>
<dbReference type="EMBL" id="CP046973">
    <property type="protein sequence ID" value="QGZ89546.1"/>
    <property type="molecule type" value="Genomic_DNA"/>
</dbReference>
<protein>
    <submittedName>
        <fullName evidence="1">Uncharacterized protein</fullName>
    </submittedName>
</protein>
<organism evidence="1 2">
    <name type="scientific">Microcystis aeruginosa FD4</name>
    <dbReference type="NCBI Taxonomy" id="2686288"/>
    <lineage>
        <taxon>Bacteria</taxon>
        <taxon>Bacillati</taxon>
        <taxon>Cyanobacteriota</taxon>
        <taxon>Cyanophyceae</taxon>
        <taxon>Oscillatoriophycideae</taxon>
        <taxon>Chroococcales</taxon>
        <taxon>Microcystaceae</taxon>
        <taxon>Microcystis</taxon>
    </lineage>
</organism>
<evidence type="ECO:0000313" key="1">
    <source>
        <dbReference type="EMBL" id="QGZ89546.1"/>
    </source>
</evidence>
<accession>A0A857D1T3</accession>